<reference evidence="3 4" key="1">
    <citation type="submission" date="2024-04" db="EMBL/GenBank/DDBJ databases">
        <title>Genome sequencing and metabolic network reconstruction of aminoacids and betaine degradation by Anoxynatronum sibiricum.</title>
        <authorList>
            <person name="Detkova E.N."/>
            <person name="Boltjanskaja Y.V."/>
            <person name="Mardanov A.V."/>
            <person name="Kevbrin V."/>
        </authorList>
    </citation>
    <scope>NUCLEOTIDE SEQUENCE [LARGE SCALE GENOMIC DNA]</scope>
    <source>
        <strain evidence="3 4">Z-7981</strain>
    </source>
</reference>
<evidence type="ECO:0000313" key="3">
    <source>
        <dbReference type="EMBL" id="MEN1758991.1"/>
    </source>
</evidence>
<keyword evidence="1 3" id="KW-0378">Hydrolase</keyword>
<comment type="caution">
    <text evidence="3">The sequence shown here is derived from an EMBL/GenBank/DDBJ whole genome shotgun (WGS) entry which is preliminary data.</text>
</comment>
<dbReference type="EMBL" id="JBCITM010000001">
    <property type="protein sequence ID" value="MEN1758991.1"/>
    <property type="molecule type" value="Genomic_DNA"/>
</dbReference>
<name>A0ABU9VPE0_9CLOT</name>
<evidence type="ECO:0000256" key="1">
    <source>
        <dbReference type="ARBA" id="ARBA00022801"/>
    </source>
</evidence>
<sequence length="265" mass="30397">MKKLIRIMSIFFLIVAIVAIGLRWLESQNQQASILEAQQRFRQDYDSNELGSEETSTVLTDLSGISKSAPEILPEIANLQSVNPQVTGWIQIPGTPVDYPVVQAHDNAFYLDHDWQAEKNRAGAIFMDYRNDVNALTLPATHTILYGHHMRDGSMFQSLTAYKDPLFLQDHPVIHITDLHETHRFEIFSVYVTTTDFYYIETHFEDRPTFEAFINVLQEKSKHSFAHSITGEEALLTLSTCTYEYDDARLVVHARYLETLPRKGS</sequence>
<gene>
    <name evidence="3" type="primary">srtB</name>
    <name evidence="3" type="ORF">AAIG11_00770</name>
</gene>
<evidence type="ECO:0000313" key="4">
    <source>
        <dbReference type="Proteomes" id="UP001407405"/>
    </source>
</evidence>
<dbReference type="InterPro" id="IPR023365">
    <property type="entry name" value="Sortase_dom-sf"/>
</dbReference>
<dbReference type="GO" id="GO:0016787">
    <property type="term" value="F:hydrolase activity"/>
    <property type="evidence" value="ECO:0007669"/>
    <property type="project" value="UniProtKB-KW"/>
</dbReference>
<dbReference type="Gene3D" id="2.40.260.10">
    <property type="entry name" value="Sortase"/>
    <property type="match status" value="1"/>
</dbReference>
<organism evidence="3 4">
    <name type="scientific">Anoxynatronum sibiricum</name>
    <dbReference type="NCBI Taxonomy" id="210623"/>
    <lineage>
        <taxon>Bacteria</taxon>
        <taxon>Bacillati</taxon>
        <taxon>Bacillota</taxon>
        <taxon>Clostridia</taxon>
        <taxon>Eubacteriales</taxon>
        <taxon>Clostridiaceae</taxon>
        <taxon>Anoxynatronum</taxon>
    </lineage>
</organism>
<protein>
    <submittedName>
        <fullName evidence="3">Class B sortase</fullName>
        <ecNumber evidence="3">3.4.22.71</ecNumber>
    </submittedName>
</protein>
<keyword evidence="2" id="KW-0812">Transmembrane</keyword>
<dbReference type="NCBIfam" id="TIGR03064">
    <property type="entry name" value="sortase_srtB"/>
    <property type="match status" value="1"/>
</dbReference>
<dbReference type="Proteomes" id="UP001407405">
    <property type="component" value="Unassembled WGS sequence"/>
</dbReference>
<proteinExistence type="predicted"/>
<evidence type="ECO:0000256" key="2">
    <source>
        <dbReference type="SAM" id="Phobius"/>
    </source>
</evidence>
<keyword evidence="2" id="KW-1133">Transmembrane helix</keyword>
<accession>A0ABU9VPE0</accession>
<dbReference type="EC" id="3.4.22.71" evidence="3"/>
<dbReference type="SUPFAM" id="SSF63817">
    <property type="entry name" value="Sortase"/>
    <property type="match status" value="1"/>
</dbReference>
<keyword evidence="4" id="KW-1185">Reference proteome</keyword>
<dbReference type="InterPro" id="IPR009835">
    <property type="entry name" value="SrtB"/>
</dbReference>
<feature type="transmembrane region" description="Helical" evidence="2">
    <location>
        <begin position="7"/>
        <end position="25"/>
    </location>
</feature>
<keyword evidence="2" id="KW-0472">Membrane</keyword>
<dbReference type="InterPro" id="IPR005754">
    <property type="entry name" value="Sortase"/>
</dbReference>
<dbReference type="Pfam" id="PF04203">
    <property type="entry name" value="Sortase"/>
    <property type="match status" value="1"/>
</dbReference>
<dbReference type="RefSeq" id="WP_343184374.1">
    <property type="nucleotide sequence ID" value="NZ_JBCITM010000001.1"/>
</dbReference>
<dbReference type="CDD" id="cd05826">
    <property type="entry name" value="Sortase_B"/>
    <property type="match status" value="1"/>
</dbReference>